<keyword evidence="6 14" id="KW-1133">Transmembrane helix</keyword>
<evidence type="ECO:0000256" key="6">
    <source>
        <dbReference type="ARBA" id="ARBA00022989"/>
    </source>
</evidence>
<evidence type="ECO:0000256" key="4">
    <source>
        <dbReference type="ARBA" id="ARBA00022475"/>
    </source>
</evidence>
<feature type="transmembrane region" description="Helical" evidence="14">
    <location>
        <begin position="451"/>
        <end position="469"/>
    </location>
</feature>
<feature type="transmembrane region" description="Helical" evidence="14">
    <location>
        <begin position="184"/>
        <end position="203"/>
    </location>
</feature>
<keyword evidence="5 14" id="KW-0812">Transmembrane</keyword>
<evidence type="ECO:0000256" key="8">
    <source>
        <dbReference type="ARBA" id="ARBA00023065"/>
    </source>
</evidence>
<dbReference type="PROSITE" id="PS50283">
    <property type="entry name" value="NA_SOLUT_SYMP_3"/>
    <property type="match status" value="1"/>
</dbReference>
<keyword evidence="9 14" id="KW-0472">Membrane</keyword>
<evidence type="ECO:0000256" key="1">
    <source>
        <dbReference type="ARBA" id="ARBA00004651"/>
    </source>
</evidence>
<evidence type="ECO:0000256" key="10">
    <source>
        <dbReference type="ARBA" id="ARBA00023180"/>
    </source>
</evidence>
<feature type="transmembrane region" description="Helical" evidence="14">
    <location>
        <begin position="50"/>
        <end position="72"/>
    </location>
</feature>
<dbReference type="GO" id="GO:0006814">
    <property type="term" value="P:sodium ion transport"/>
    <property type="evidence" value="ECO:0007669"/>
    <property type="project" value="UniProtKB-KW"/>
</dbReference>
<sequence>MADPATTLGVLDYVVFAALLTVTVITGLYHGVYKGGQTTTRQFLLADRKVFSIPIALTIIASFVSPVTLLGVPSEVYVYGPEYVTGTLNNLIMLPIAMVLYAPVFYGLNIMTCYQYLGIRYGYSMRAFGGFMFICQTVFYTGIVLFTPALAIEAVTGFDLWLLILITGVVCTFYTSIGGLSAVIWTDVVMAIVVLTTIVLLIITGTKATGDFSYIWEVNENASRTDLFQFPLDLTERFTFPSLFLGGLISNLSLWGVSQTAVQRILSAKSLNQARVSLAMNVPLVIGILVICALQGVVMYAYYYGPDPVDGTIRGPPNMTSPDQITVFFVEEQFGDIPGYLGLYISCLVAGSLSTISSNLNAMAAVVLVDILRPFREWRSGKESLTHSEKRDTRLSKILVLIFGILSIAISYLCVNLDTIVSLFNTIFGAVGGPLVGSFTLGMLWKRANTFGALIGAVTGFLMGVWVTLGSYVQDDSINMFGLFKLSFQWYSVMTLLTTLIVSVIMSEFFRCLDPEENVKEVDPSLLATFIRPKNYEVTSEDEDVVKSESKDLNENIKSIDDNESSDL</sequence>
<feature type="transmembrane region" description="Helical" evidence="14">
    <location>
        <begin position="419"/>
        <end position="444"/>
    </location>
</feature>
<dbReference type="InterPro" id="IPR051163">
    <property type="entry name" value="Sodium:Solute_Symporter_SSF"/>
</dbReference>
<protein>
    <submittedName>
        <fullName evidence="15">Sodium-dependent multivitamin transporter</fullName>
    </submittedName>
</protein>
<feature type="transmembrane region" description="Helical" evidence="14">
    <location>
        <begin position="393"/>
        <end position="413"/>
    </location>
</feature>
<feature type="transmembrane region" description="Helical" evidence="14">
    <location>
        <begin position="343"/>
        <end position="372"/>
    </location>
</feature>
<feature type="transmembrane region" description="Helical" evidence="14">
    <location>
        <begin position="489"/>
        <end position="510"/>
    </location>
</feature>
<dbReference type="Pfam" id="PF00474">
    <property type="entry name" value="SSF"/>
    <property type="match status" value="1"/>
</dbReference>
<gene>
    <name evidence="15" type="ORF">HOLleu_25382</name>
</gene>
<keyword evidence="4" id="KW-1003">Cell membrane</keyword>
<accession>A0A9Q1BSS3</accession>
<evidence type="ECO:0000256" key="5">
    <source>
        <dbReference type="ARBA" id="ARBA00022692"/>
    </source>
</evidence>
<comment type="catalytic activity">
    <reaction evidence="12">
        <text>iodide(out) + 2 Na(+)(out) = iodide(in) + 2 Na(+)(in)</text>
        <dbReference type="Rhea" id="RHEA:71207"/>
        <dbReference type="ChEBI" id="CHEBI:16382"/>
        <dbReference type="ChEBI" id="CHEBI:29101"/>
    </reaction>
</comment>
<keyword evidence="8" id="KW-0406">Ion transport</keyword>
<evidence type="ECO:0000256" key="9">
    <source>
        <dbReference type="ARBA" id="ARBA00023136"/>
    </source>
</evidence>
<dbReference type="InterPro" id="IPR038377">
    <property type="entry name" value="Na/Glc_symporter_sf"/>
</dbReference>
<evidence type="ECO:0000313" key="16">
    <source>
        <dbReference type="Proteomes" id="UP001152320"/>
    </source>
</evidence>
<proteinExistence type="inferred from homology"/>
<evidence type="ECO:0000256" key="7">
    <source>
        <dbReference type="ARBA" id="ARBA00023053"/>
    </source>
</evidence>
<dbReference type="InterPro" id="IPR001734">
    <property type="entry name" value="Na/solute_symporter"/>
</dbReference>
<dbReference type="OrthoDB" id="6132759at2759"/>
<dbReference type="GO" id="GO:0015293">
    <property type="term" value="F:symporter activity"/>
    <property type="evidence" value="ECO:0007669"/>
    <property type="project" value="TreeGrafter"/>
</dbReference>
<reference evidence="15" key="1">
    <citation type="submission" date="2021-10" db="EMBL/GenBank/DDBJ databases">
        <title>Tropical sea cucumber genome reveals ecological adaptation and Cuvierian tubules defense mechanism.</title>
        <authorList>
            <person name="Chen T."/>
        </authorList>
    </citation>
    <scope>NUCLEOTIDE SEQUENCE</scope>
    <source>
        <strain evidence="15">Nanhai2018</strain>
        <tissue evidence="15">Muscle</tissue>
    </source>
</reference>
<comment type="subcellular location">
    <subcellularLocation>
        <location evidence="1">Cell membrane</location>
        <topology evidence="1">Multi-pass membrane protein</topology>
    </subcellularLocation>
</comment>
<keyword evidence="11" id="KW-0739">Sodium transport</keyword>
<keyword evidence="10" id="KW-0325">Glycoprotein</keyword>
<dbReference type="Proteomes" id="UP001152320">
    <property type="component" value="Chromosome 12"/>
</dbReference>
<feature type="transmembrane region" description="Helical" evidence="14">
    <location>
        <begin position="278"/>
        <end position="303"/>
    </location>
</feature>
<keyword evidence="7" id="KW-0915">Sodium</keyword>
<dbReference type="NCBIfam" id="TIGR00813">
    <property type="entry name" value="sss"/>
    <property type="match status" value="1"/>
</dbReference>
<feature type="transmembrane region" description="Helical" evidence="14">
    <location>
        <begin position="238"/>
        <end position="257"/>
    </location>
</feature>
<dbReference type="PANTHER" id="PTHR42985">
    <property type="entry name" value="SODIUM-COUPLED MONOCARBOXYLATE TRANSPORTER"/>
    <property type="match status" value="1"/>
</dbReference>
<organism evidence="15 16">
    <name type="scientific">Holothuria leucospilota</name>
    <name type="common">Black long sea cucumber</name>
    <name type="synonym">Mertensiothuria leucospilota</name>
    <dbReference type="NCBI Taxonomy" id="206669"/>
    <lineage>
        <taxon>Eukaryota</taxon>
        <taxon>Metazoa</taxon>
        <taxon>Echinodermata</taxon>
        <taxon>Eleutherozoa</taxon>
        <taxon>Echinozoa</taxon>
        <taxon>Holothuroidea</taxon>
        <taxon>Aspidochirotacea</taxon>
        <taxon>Aspidochirotida</taxon>
        <taxon>Holothuriidae</taxon>
        <taxon>Holothuria</taxon>
    </lineage>
</organism>
<dbReference type="Gene3D" id="1.20.1730.10">
    <property type="entry name" value="Sodium/glucose cotransporter"/>
    <property type="match status" value="1"/>
</dbReference>
<comment type="similarity">
    <text evidence="2 13">Belongs to the sodium:solute symporter (SSF) (TC 2.A.21) family.</text>
</comment>
<dbReference type="InterPro" id="IPR018212">
    <property type="entry name" value="Na/solute_symporter_CS"/>
</dbReference>
<feature type="transmembrane region" description="Helical" evidence="14">
    <location>
        <begin position="129"/>
        <end position="152"/>
    </location>
</feature>
<dbReference type="EMBL" id="JAIZAY010000012">
    <property type="protein sequence ID" value="KAJ8031989.1"/>
    <property type="molecule type" value="Genomic_DNA"/>
</dbReference>
<comment type="caution">
    <text evidence="15">The sequence shown here is derived from an EMBL/GenBank/DDBJ whole genome shotgun (WGS) entry which is preliminary data.</text>
</comment>
<dbReference type="PANTHER" id="PTHR42985:SF28">
    <property type="entry name" value="SODIUM-DEPENDENT MULTIVITAMIN TRANSPORTER"/>
    <property type="match status" value="1"/>
</dbReference>
<evidence type="ECO:0000256" key="14">
    <source>
        <dbReference type="SAM" id="Phobius"/>
    </source>
</evidence>
<feature type="transmembrane region" description="Helical" evidence="14">
    <location>
        <begin position="6"/>
        <end position="29"/>
    </location>
</feature>
<dbReference type="AlphaFoldDB" id="A0A9Q1BSS3"/>
<feature type="transmembrane region" description="Helical" evidence="14">
    <location>
        <begin position="158"/>
        <end position="177"/>
    </location>
</feature>
<feature type="transmembrane region" description="Helical" evidence="14">
    <location>
        <begin position="92"/>
        <end position="117"/>
    </location>
</feature>
<dbReference type="GO" id="GO:0015075">
    <property type="term" value="F:monoatomic ion transmembrane transporter activity"/>
    <property type="evidence" value="ECO:0007669"/>
    <property type="project" value="UniProtKB-ARBA"/>
</dbReference>
<dbReference type="PROSITE" id="PS00456">
    <property type="entry name" value="NA_SOLUT_SYMP_1"/>
    <property type="match status" value="1"/>
</dbReference>
<keyword evidence="3" id="KW-0813">Transport</keyword>
<evidence type="ECO:0000256" key="3">
    <source>
        <dbReference type="ARBA" id="ARBA00022448"/>
    </source>
</evidence>
<evidence type="ECO:0000313" key="15">
    <source>
        <dbReference type="EMBL" id="KAJ8031989.1"/>
    </source>
</evidence>
<evidence type="ECO:0000256" key="13">
    <source>
        <dbReference type="RuleBase" id="RU362091"/>
    </source>
</evidence>
<dbReference type="GO" id="GO:0098660">
    <property type="term" value="P:inorganic ion transmembrane transport"/>
    <property type="evidence" value="ECO:0007669"/>
    <property type="project" value="UniProtKB-ARBA"/>
</dbReference>
<dbReference type="GO" id="GO:0005886">
    <property type="term" value="C:plasma membrane"/>
    <property type="evidence" value="ECO:0007669"/>
    <property type="project" value="UniProtKB-SubCell"/>
</dbReference>
<evidence type="ECO:0000256" key="11">
    <source>
        <dbReference type="ARBA" id="ARBA00023201"/>
    </source>
</evidence>
<name>A0A9Q1BSS3_HOLLE</name>
<evidence type="ECO:0000256" key="12">
    <source>
        <dbReference type="ARBA" id="ARBA00036099"/>
    </source>
</evidence>
<keyword evidence="16" id="KW-1185">Reference proteome</keyword>
<evidence type="ECO:0000256" key="2">
    <source>
        <dbReference type="ARBA" id="ARBA00006434"/>
    </source>
</evidence>